<dbReference type="AlphaFoldDB" id="A0A1Y2H2Y6"/>
<dbReference type="GO" id="GO:0007015">
    <property type="term" value="P:actin filament organization"/>
    <property type="evidence" value="ECO:0007669"/>
    <property type="project" value="InterPro"/>
</dbReference>
<feature type="compositionally biased region" description="Basic and acidic residues" evidence="1">
    <location>
        <begin position="475"/>
        <end position="495"/>
    </location>
</feature>
<organism evidence="2 3">
    <name type="scientific">Lobosporangium transversale</name>
    <dbReference type="NCBI Taxonomy" id="64571"/>
    <lineage>
        <taxon>Eukaryota</taxon>
        <taxon>Fungi</taxon>
        <taxon>Fungi incertae sedis</taxon>
        <taxon>Mucoromycota</taxon>
        <taxon>Mortierellomycotina</taxon>
        <taxon>Mortierellomycetes</taxon>
        <taxon>Mortierellales</taxon>
        <taxon>Mortierellaceae</taxon>
        <taxon>Lobosporangium</taxon>
    </lineage>
</organism>
<dbReference type="SUPFAM" id="SSF69318">
    <property type="entry name" value="Integrin alpha N-terminal domain"/>
    <property type="match status" value="1"/>
</dbReference>
<dbReference type="EMBL" id="MCFF01000001">
    <property type="protein sequence ID" value="ORZ28939.1"/>
    <property type="molecule type" value="Genomic_DNA"/>
</dbReference>
<dbReference type="InterPro" id="IPR029982">
    <property type="entry name" value="Kptn"/>
</dbReference>
<feature type="compositionally biased region" description="Basic and acidic residues" evidence="1">
    <location>
        <begin position="502"/>
        <end position="558"/>
    </location>
</feature>
<accession>A0A1Y2H2Y6</accession>
<feature type="compositionally biased region" description="Acidic residues" evidence="1">
    <location>
        <begin position="259"/>
        <end position="270"/>
    </location>
</feature>
<dbReference type="Proteomes" id="UP000193648">
    <property type="component" value="Unassembled WGS sequence"/>
</dbReference>
<dbReference type="PANTHER" id="PTHR15435:SF2">
    <property type="entry name" value="KICSTOR COMPLEX PROTEIN KAPTIN"/>
    <property type="match status" value="1"/>
</dbReference>
<dbReference type="GO" id="GO:0051015">
    <property type="term" value="F:actin filament binding"/>
    <property type="evidence" value="ECO:0007669"/>
    <property type="project" value="TreeGrafter"/>
</dbReference>
<sequence length="579" mass="66651">MDAYERKDERGCQLLLVLSIAKGEDPTQFEVRFYGINSFGSSIRDLLLRLPNTTDVQSIPLAWAPTKIIHAPLEDDPFELAVLIAGSDSCVHLFLENPSTTVPRTKIFEERPIESHFPLLASFPHCEYCVLSLVVKDFPSCRVVAAGTQNGTLNVAIIPRNPETLKLNRAQAKTHTIVLFAPITTLVVFTSRVEPERRQSQQRRTKRYHSSANMTLDVNEVNEVKNTLLEQSNRGDVSNRPTSGIDDSWKCGEAKKEDTNEEEEEEEEEDASIHLLVTCAIEQGWIYSDIIKHGLNRRSDLAECSYHDSILAAYVMDADWDGRQEIMIGTYGRQLMVFKELAPGQGPYSNSLSTRSESGHHHTLSRFQQQRRQQYCPTPSLSRFISSSSPPVWGMTWNRRLATPVYGISSVDLNDDGLEELVVTTLNGVSFFLPDPLSAKRRLAQAVNRMREIEELRSTLEQLRRSNEEILEARRGRKEEEEKERLRKIQRPKEEKEEEEKERERVEKEEEAQLRKEEKEFQTIEEKEHQEIEEYLQQEKRSLQMDEALKGGEKKPELNLEATWNEEPRQSIQEENQKN</sequence>
<feature type="compositionally biased region" description="Basic and acidic residues" evidence="1">
    <location>
        <begin position="247"/>
        <end position="258"/>
    </location>
</feature>
<feature type="region of interest" description="Disordered" evidence="1">
    <location>
        <begin position="229"/>
        <end position="270"/>
    </location>
</feature>
<dbReference type="OrthoDB" id="10267127at2759"/>
<dbReference type="RefSeq" id="XP_021886612.1">
    <property type="nucleotide sequence ID" value="XM_022026234.1"/>
</dbReference>
<comment type="caution">
    <text evidence="2">The sequence shown here is derived from an EMBL/GenBank/DDBJ whole genome shotgun (WGS) entry which is preliminary data.</text>
</comment>
<dbReference type="GO" id="GO:0015629">
    <property type="term" value="C:actin cytoskeleton"/>
    <property type="evidence" value="ECO:0007669"/>
    <property type="project" value="InterPro"/>
</dbReference>
<dbReference type="GO" id="GO:1904262">
    <property type="term" value="P:negative regulation of TORC1 signaling"/>
    <property type="evidence" value="ECO:0007669"/>
    <property type="project" value="TreeGrafter"/>
</dbReference>
<evidence type="ECO:0000256" key="1">
    <source>
        <dbReference type="SAM" id="MobiDB-lite"/>
    </source>
</evidence>
<protein>
    <submittedName>
        <fullName evidence="2">Uncharacterized protein</fullName>
    </submittedName>
</protein>
<dbReference type="InParanoid" id="A0A1Y2H2Y6"/>
<feature type="region of interest" description="Disordered" evidence="1">
    <location>
        <begin position="348"/>
        <end position="371"/>
    </location>
</feature>
<dbReference type="GO" id="GO:0034198">
    <property type="term" value="P:cellular response to amino acid starvation"/>
    <property type="evidence" value="ECO:0007669"/>
    <property type="project" value="TreeGrafter"/>
</dbReference>
<proteinExistence type="predicted"/>
<dbReference type="PANTHER" id="PTHR15435">
    <property type="entry name" value="KICSTOR COMPLEX PROTEIN KAPTIN"/>
    <property type="match status" value="1"/>
</dbReference>
<feature type="region of interest" description="Disordered" evidence="1">
    <location>
        <begin position="475"/>
        <end position="579"/>
    </location>
</feature>
<dbReference type="GeneID" id="33568077"/>
<dbReference type="STRING" id="64571.A0A1Y2H2Y6"/>
<gene>
    <name evidence="2" type="ORF">BCR41DRAFT_366623</name>
</gene>
<evidence type="ECO:0000313" key="3">
    <source>
        <dbReference type="Proteomes" id="UP000193648"/>
    </source>
</evidence>
<name>A0A1Y2H2Y6_9FUNG</name>
<feature type="compositionally biased region" description="Polar residues" evidence="1">
    <location>
        <begin position="570"/>
        <end position="579"/>
    </location>
</feature>
<reference evidence="2 3" key="1">
    <citation type="submission" date="2016-07" db="EMBL/GenBank/DDBJ databases">
        <title>Pervasive Adenine N6-methylation of Active Genes in Fungi.</title>
        <authorList>
            <consortium name="DOE Joint Genome Institute"/>
            <person name="Mondo S.J."/>
            <person name="Dannebaum R.O."/>
            <person name="Kuo R.C."/>
            <person name="Labutti K."/>
            <person name="Haridas S."/>
            <person name="Kuo A."/>
            <person name="Salamov A."/>
            <person name="Ahrendt S.R."/>
            <person name="Lipzen A."/>
            <person name="Sullivan W."/>
            <person name="Andreopoulos W.B."/>
            <person name="Clum A."/>
            <person name="Lindquist E."/>
            <person name="Daum C."/>
            <person name="Ramamoorthy G.K."/>
            <person name="Gryganskyi A."/>
            <person name="Culley D."/>
            <person name="Magnuson J.K."/>
            <person name="James T.Y."/>
            <person name="O'Malley M.A."/>
            <person name="Stajich J.E."/>
            <person name="Spatafora J.W."/>
            <person name="Visel A."/>
            <person name="Grigoriev I.V."/>
        </authorList>
    </citation>
    <scope>NUCLEOTIDE SEQUENCE [LARGE SCALE GENOMIC DNA]</scope>
    <source>
        <strain evidence="2 3">NRRL 3116</strain>
    </source>
</reference>
<evidence type="ECO:0000313" key="2">
    <source>
        <dbReference type="EMBL" id="ORZ28939.1"/>
    </source>
</evidence>
<feature type="compositionally biased region" description="Polar residues" evidence="1">
    <location>
        <begin position="229"/>
        <end position="242"/>
    </location>
</feature>
<keyword evidence="3" id="KW-1185">Reference proteome</keyword>
<dbReference type="InterPro" id="IPR028994">
    <property type="entry name" value="Integrin_alpha_N"/>
</dbReference>